<organism evidence="4 5">
    <name type="scientific">Cylicocyclus nassatus</name>
    <name type="common">Nematode worm</name>
    <dbReference type="NCBI Taxonomy" id="53992"/>
    <lineage>
        <taxon>Eukaryota</taxon>
        <taxon>Metazoa</taxon>
        <taxon>Ecdysozoa</taxon>
        <taxon>Nematoda</taxon>
        <taxon>Chromadorea</taxon>
        <taxon>Rhabditida</taxon>
        <taxon>Rhabditina</taxon>
        <taxon>Rhabditomorpha</taxon>
        <taxon>Strongyloidea</taxon>
        <taxon>Strongylidae</taxon>
        <taxon>Cylicocyclus</taxon>
    </lineage>
</organism>
<sequence length="459" mass="51101">MPINELTRIKSAEAAKLYQRTSRVAGPASTTEARIDDRCAVISDGVSHEGTIKFIGYLKGHCELFAGVDFYPLRDEEIGDGTGVYRGEILFHAAKNHARFVPISELYISHLPSAGRIAVDNDNSVVQTQISRESRKVAPPPVPPPPVVKSFNHHSKLTPPPVPPPPVMKMAESRSKMSPPPVPPPPVHVEDYMINPFTIGDRVQVYHLGACRSGVLVWMGDAISSNYDHIETSAIVVLDDPAPPGWRLLNKSLKSSAGELAKEVLMPIAALRRDRRRHRSSSDSKNPLKREWSPSTRSPKNQNSCSFDDKLLTTVANMVQTQLDRTRESFEEKTAALLSELNNRAERLTRLEEELIKAQMSEIETRARLAASDERIKQLEKQLAAEKTTFGNREQAHLQVDAGKQVDSPPKSNIIEANVPGKEKKPESFGQAYNGALPSNLESYMRDEDDIQVEEWTHF</sequence>
<dbReference type="AlphaFoldDB" id="A0AA36GSG5"/>
<dbReference type="InterPro" id="IPR036859">
    <property type="entry name" value="CAP-Gly_dom_sf"/>
</dbReference>
<feature type="domain" description="CAP-Gly" evidence="3">
    <location>
        <begin position="35"/>
        <end position="107"/>
    </location>
</feature>
<dbReference type="SMART" id="SM01052">
    <property type="entry name" value="CAP_GLY"/>
    <property type="match status" value="1"/>
</dbReference>
<dbReference type="Pfam" id="PF01302">
    <property type="entry name" value="CAP_GLY"/>
    <property type="match status" value="1"/>
</dbReference>
<evidence type="ECO:0000313" key="5">
    <source>
        <dbReference type="Proteomes" id="UP001176961"/>
    </source>
</evidence>
<evidence type="ECO:0000313" key="4">
    <source>
        <dbReference type="EMBL" id="CAJ0597299.1"/>
    </source>
</evidence>
<dbReference type="Gene3D" id="2.30.30.190">
    <property type="entry name" value="CAP Gly-rich-like domain"/>
    <property type="match status" value="1"/>
</dbReference>
<evidence type="ECO:0000256" key="1">
    <source>
        <dbReference type="SAM" id="Coils"/>
    </source>
</evidence>
<name>A0AA36GSG5_CYLNA</name>
<protein>
    <recommendedName>
        <fullName evidence="3">CAP-Gly domain-containing protein</fullName>
    </recommendedName>
</protein>
<feature type="compositionally biased region" description="Polar residues" evidence="2">
    <location>
        <begin position="293"/>
        <end position="306"/>
    </location>
</feature>
<feature type="compositionally biased region" description="Basic and acidic residues" evidence="2">
    <location>
        <begin position="280"/>
        <end position="292"/>
    </location>
</feature>
<dbReference type="InterPro" id="IPR000938">
    <property type="entry name" value="CAP-Gly_domain"/>
</dbReference>
<feature type="coiled-coil region" evidence="1">
    <location>
        <begin position="334"/>
        <end position="389"/>
    </location>
</feature>
<feature type="region of interest" description="Disordered" evidence="2">
    <location>
        <begin position="149"/>
        <end position="182"/>
    </location>
</feature>
<keyword evidence="5" id="KW-1185">Reference proteome</keyword>
<reference evidence="4" key="1">
    <citation type="submission" date="2023-07" db="EMBL/GenBank/DDBJ databases">
        <authorList>
            <consortium name="CYATHOMIX"/>
        </authorList>
    </citation>
    <scope>NUCLEOTIDE SEQUENCE</scope>
    <source>
        <strain evidence="4">N/A</strain>
    </source>
</reference>
<gene>
    <name evidence="4" type="ORF">CYNAS_LOCUS9282</name>
</gene>
<dbReference type="EMBL" id="CATQJL010000223">
    <property type="protein sequence ID" value="CAJ0597299.1"/>
    <property type="molecule type" value="Genomic_DNA"/>
</dbReference>
<accession>A0AA36GSG5</accession>
<evidence type="ECO:0000259" key="3">
    <source>
        <dbReference type="SMART" id="SM01052"/>
    </source>
</evidence>
<dbReference type="SUPFAM" id="SSF74924">
    <property type="entry name" value="Cap-Gly domain"/>
    <property type="match status" value="1"/>
</dbReference>
<comment type="caution">
    <text evidence="4">The sequence shown here is derived from an EMBL/GenBank/DDBJ whole genome shotgun (WGS) entry which is preliminary data.</text>
</comment>
<feature type="region of interest" description="Disordered" evidence="2">
    <location>
        <begin position="271"/>
        <end position="307"/>
    </location>
</feature>
<proteinExistence type="predicted"/>
<keyword evidence="1" id="KW-0175">Coiled coil</keyword>
<dbReference type="Proteomes" id="UP001176961">
    <property type="component" value="Unassembled WGS sequence"/>
</dbReference>
<feature type="compositionally biased region" description="Pro residues" evidence="2">
    <location>
        <begin position="158"/>
        <end position="167"/>
    </location>
</feature>
<evidence type="ECO:0000256" key="2">
    <source>
        <dbReference type="SAM" id="MobiDB-lite"/>
    </source>
</evidence>